<name>A0A0G4GZ36_VITBC</name>
<proteinExistence type="predicted"/>
<reference evidence="1 2" key="1">
    <citation type="submission" date="2014-11" db="EMBL/GenBank/DDBJ databases">
        <authorList>
            <person name="Zhu J."/>
            <person name="Qi W."/>
            <person name="Song R."/>
        </authorList>
    </citation>
    <scope>NUCLEOTIDE SEQUENCE [LARGE SCALE GENOMIC DNA]</scope>
</reference>
<dbReference type="InParanoid" id="A0A0G4GZ36"/>
<evidence type="ECO:0000313" key="2">
    <source>
        <dbReference type="Proteomes" id="UP000041254"/>
    </source>
</evidence>
<dbReference type="Proteomes" id="UP000041254">
    <property type="component" value="Unassembled WGS sequence"/>
</dbReference>
<protein>
    <submittedName>
        <fullName evidence="1">Uncharacterized protein</fullName>
    </submittedName>
</protein>
<gene>
    <name evidence="1" type="ORF">Vbra_19135</name>
</gene>
<organism evidence="1 2">
    <name type="scientific">Vitrella brassicaformis (strain CCMP3155)</name>
    <dbReference type="NCBI Taxonomy" id="1169540"/>
    <lineage>
        <taxon>Eukaryota</taxon>
        <taxon>Sar</taxon>
        <taxon>Alveolata</taxon>
        <taxon>Colpodellida</taxon>
        <taxon>Vitrellaceae</taxon>
        <taxon>Vitrella</taxon>
    </lineage>
</organism>
<evidence type="ECO:0000313" key="1">
    <source>
        <dbReference type="EMBL" id="CEM36478.1"/>
    </source>
</evidence>
<dbReference type="AlphaFoldDB" id="A0A0G4GZ36"/>
<keyword evidence="2" id="KW-1185">Reference proteome</keyword>
<accession>A0A0G4GZ36</accession>
<dbReference type="EMBL" id="CDMY01000894">
    <property type="protein sequence ID" value="CEM36478.1"/>
    <property type="molecule type" value="Genomic_DNA"/>
</dbReference>
<sequence length="81" mass="8748">MVKDEDYLPTQVKAYLQKHKVEDGLNTALNKLLTTSCLPPDPFNLSAPSSTRPTLPDADSGPALTVQAPAEYLSVGVWSFS</sequence>
<dbReference type="VEuPathDB" id="CryptoDB:Vbra_19135"/>